<sequence length="307" mass="33777">MGDKTISSIDNVRFPKNNENSYHFPDISSLWPTLHLLNSSTLVSVSGALRIYIAFLLLQLQCNILSCIGGGLVVYSVYTLDRALDSEEDAVNRSELTGARRDIALFVSLLTFLMGAYFLFRDGLLLLAFLPLMTGFLYSKGIKVGKHHLKLKGGLGVKNLVVGTTWGAFIAGIAGWYAESMLPVFGVFLYFGIKLFVNSSVYDFKDIKGDALAGIKTLPVSLGEQRTRDILLSIHLFSHSLLSILIITGLVAYEPMVLVYSFVSGLVCIDRFAAPVENESKNRLYKRLFVVDGESSMIVGLRTIIGV</sequence>
<feature type="transmembrane region" description="Helical" evidence="5">
    <location>
        <begin position="99"/>
        <end position="117"/>
    </location>
</feature>
<dbReference type="OrthoDB" id="293340at2157"/>
<dbReference type="HOGENOM" id="CLU_077871_1_0_2"/>
<feature type="transmembrane region" description="Helical" evidence="5">
    <location>
        <begin position="160"/>
        <end position="178"/>
    </location>
</feature>
<feature type="transmembrane region" description="Helical" evidence="5">
    <location>
        <begin position="184"/>
        <end position="202"/>
    </location>
</feature>
<evidence type="ECO:0000256" key="3">
    <source>
        <dbReference type="ARBA" id="ARBA00022989"/>
    </source>
</evidence>
<comment type="subcellular location">
    <subcellularLocation>
        <location evidence="1">Cell membrane</location>
        <topology evidence="1">Multi-pass membrane protein</topology>
    </subcellularLocation>
</comment>
<feature type="transmembrane region" description="Helical" evidence="5">
    <location>
        <begin position="123"/>
        <end position="139"/>
    </location>
</feature>
<evidence type="ECO:0000256" key="4">
    <source>
        <dbReference type="ARBA" id="ARBA00023136"/>
    </source>
</evidence>
<dbReference type="Gene3D" id="1.20.120.1780">
    <property type="entry name" value="UbiA prenyltransferase"/>
    <property type="match status" value="1"/>
</dbReference>
<dbReference type="Proteomes" id="UP000001979">
    <property type="component" value="Chromosome"/>
</dbReference>
<keyword evidence="3 5" id="KW-1133">Transmembrane helix</keyword>
<evidence type="ECO:0000313" key="7">
    <source>
        <dbReference type="Proteomes" id="UP000001979"/>
    </source>
</evidence>
<evidence type="ECO:0000313" key="6">
    <source>
        <dbReference type="EMBL" id="ABE52807.1"/>
    </source>
</evidence>
<keyword evidence="2 5" id="KW-0812">Transmembrane</keyword>
<dbReference type="KEGG" id="mbu:Mbur_1926"/>
<protein>
    <submittedName>
        <fullName evidence="6">UbiA prenyltransferase-family protein</fullName>
    </submittedName>
</protein>
<dbReference type="NCBIfam" id="NF010117">
    <property type="entry name" value="PRK13591.1"/>
    <property type="match status" value="1"/>
</dbReference>
<keyword evidence="4 5" id="KW-0472">Membrane</keyword>
<evidence type="ECO:0000256" key="2">
    <source>
        <dbReference type="ARBA" id="ARBA00022692"/>
    </source>
</evidence>
<accession>Q12UR9</accession>
<evidence type="ECO:0000256" key="5">
    <source>
        <dbReference type="SAM" id="Phobius"/>
    </source>
</evidence>
<dbReference type="InterPro" id="IPR000537">
    <property type="entry name" value="UbiA_prenyltransferase"/>
</dbReference>
<dbReference type="GO" id="GO:0016765">
    <property type="term" value="F:transferase activity, transferring alkyl or aryl (other than methyl) groups"/>
    <property type="evidence" value="ECO:0007669"/>
    <property type="project" value="InterPro"/>
</dbReference>
<dbReference type="AlphaFoldDB" id="Q12UR9"/>
<gene>
    <name evidence="6" type="ordered locus">Mbur_1926</name>
</gene>
<dbReference type="GeneID" id="3997827"/>
<organism evidence="6 7">
    <name type="scientific">Methanococcoides burtonii (strain DSM 6242 / NBRC 107633 / OCM 468 / ACE-M)</name>
    <dbReference type="NCBI Taxonomy" id="259564"/>
    <lineage>
        <taxon>Archaea</taxon>
        <taxon>Methanobacteriati</taxon>
        <taxon>Methanobacteriota</taxon>
        <taxon>Stenosarchaea group</taxon>
        <taxon>Methanomicrobia</taxon>
        <taxon>Methanosarcinales</taxon>
        <taxon>Methanosarcinaceae</taxon>
        <taxon>Methanococcoides</taxon>
    </lineage>
</organism>
<feature type="transmembrane region" description="Helical" evidence="5">
    <location>
        <begin position="51"/>
        <end position="78"/>
    </location>
</feature>
<name>Q12UR9_METBU</name>
<reference evidence="7" key="1">
    <citation type="journal article" date="2009" name="ISME J.">
        <title>The genome sequence of the psychrophilic archaeon, Methanococcoides burtonii: the role of genome evolution in cold adaptation.</title>
        <authorList>
            <person name="Allen M.A."/>
            <person name="Lauro F.M."/>
            <person name="Williams T.J."/>
            <person name="Burg D."/>
            <person name="Siddiqui K.S."/>
            <person name="De Francisci D."/>
            <person name="Chong K.W."/>
            <person name="Pilak O."/>
            <person name="Chew H.H."/>
            <person name="De Maere M.Z."/>
            <person name="Ting L."/>
            <person name="Katrib M."/>
            <person name="Ng C."/>
            <person name="Sowers K.R."/>
            <person name="Galperin M.Y."/>
            <person name="Anderson I.J."/>
            <person name="Ivanova N."/>
            <person name="Dalin E."/>
            <person name="Martinez M."/>
            <person name="Lapidus A."/>
            <person name="Hauser L."/>
            <person name="Land M."/>
            <person name="Thomas T."/>
            <person name="Cavicchioli R."/>
        </authorList>
    </citation>
    <scope>NUCLEOTIDE SEQUENCE [LARGE SCALE GENOMIC DNA]</scope>
    <source>
        <strain evidence="7">DSM 6242 / NBRC 107633 / OCM 468 / ACE-M</strain>
    </source>
</reference>
<evidence type="ECO:0000256" key="1">
    <source>
        <dbReference type="ARBA" id="ARBA00004651"/>
    </source>
</evidence>
<dbReference type="STRING" id="259564.Mbur_1926"/>
<dbReference type="CDD" id="cd13967">
    <property type="entry name" value="PT_UbiA_5"/>
    <property type="match status" value="1"/>
</dbReference>
<feature type="transmembrane region" description="Helical" evidence="5">
    <location>
        <begin position="230"/>
        <end position="251"/>
    </location>
</feature>
<dbReference type="GO" id="GO:0005886">
    <property type="term" value="C:plasma membrane"/>
    <property type="evidence" value="ECO:0007669"/>
    <property type="project" value="UniProtKB-SubCell"/>
</dbReference>
<dbReference type="EMBL" id="CP000300">
    <property type="protein sequence ID" value="ABE52807.1"/>
    <property type="molecule type" value="Genomic_DNA"/>
</dbReference>
<dbReference type="Pfam" id="PF01040">
    <property type="entry name" value="UbiA"/>
    <property type="match status" value="1"/>
</dbReference>
<keyword evidence="7" id="KW-1185">Reference proteome</keyword>
<proteinExistence type="predicted"/>
<dbReference type="RefSeq" id="WP_011499949.1">
    <property type="nucleotide sequence ID" value="NC_007955.1"/>
</dbReference>